<comment type="caution">
    <text evidence="1">The sequence shown here is derived from an EMBL/GenBank/DDBJ whole genome shotgun (WGS) entry which is preliminary data.</text>
</comment>
<evidence type="ECO:0000313" key="2">
    <source>
        <dbReference type="Proteomes" id="UP001283361"/>
    </source>
</evidence>
<reference evidence="1" key="1">
    <citation type="journal article" date="2023" name="G3 (Bethesda)">
        <title>A reference genome for the long-term kleptoplast-retaining sea slug Elysia crispata morphotype clarki.</title>
        <authorList>
            <person name="Eastman K.E."/>
            <person name="Pendleton A.L."/>
            <person name="Shaikh M.A."/>
            <person name="Suttiyut T."/>
            <person name="Ogas R."/>
            <person name="Tomko P."/>
            <person name="Gavelis G."/>
            <person name="Widhalm J.R."/>
            <person name="Wisecaver J.H."/>
        </authorList>
    </citation>
    <scope>NUCLEOTIDE SEQUENCE</scope>
    <source>
        <strain evidence="1">ECLA1</strain>
    </source>
</reference>
<dbReference type="Proteomes" id="UP001283361">
    <property type="component" value="Unassembled WGS sequence"/>
</dbReference>
<evidence type="ECO:0000313" key="1">
    <source>
        <dbReference type="EMBL" id="KAK3770027.1"/>
    </source>
</evidence>
<keyword evidence="2" id="KW-1185">Reference proteome</keyword>
<proteinExistence type="predicted"/>
<sequence length="105" mass="11413">MKLLTPLPTSLLSTNPIDQLRPRARQVASDDQIRQRAAAKLTGQTHNDINLVVLKVKIWLVTSAESTTVSDLTFEALDVPATENLVGSSATAENLFGCLSFHQVL</sequence>
<gene>
    <name evidence="1" type="ORF">RRG08_043189</name>
</gene>
<name>A0AAE1DGU0_9GAST</name>
<organism evidence="1 2">
    <name type="scientific">Elysia crispata</name>
    <name type="common">lettuce slug</name>
    <dbReference type="NCBI Taxonomy" id="231223"/>
    <lineage>
        <taxon>Eukaryota</taxon>
        <taxon>Metazoa</taxon>
        <taxon>Spiralia</taxon>
        <taxon>Lophotrochozoa</taxon>
        <taxon>Mollusca</taxon>
        <taxon>Gastropoda</taxon>
        <taxon>Heterobranchia</taxon>
        <taxon>Euthyneura</taxon>
        <taxon>Panpulmonata</taxon>
        <taxon>Sacoglossa</taxon>
        <taxon>Placobranchoidea</taxon>
        <taxon>Plakobranchidae</taxon>
        <taxon>Elysia</taxon>
    </lineage>
</organism>
<protein>
    <submittedName>
        <fullName evidence="1">Uncharacterized protein</fullName>
    </submittedName>
</protein>
<dbReference type="EMBL" id="JAWDGP010003869">
    <property type="protein sequence ID" value="KAK3770027.1"/>
    <property type="molecule type" value="Genomic_DNA"/>
</dbReference>
<accession>A0AAE1DGU0</accession>
<dbReference type="AlphaFoldDB" id="A0AAE1DGU0"/>